<keyword evidence="3" id="KW-1185">Reference proteome</keyword>
<feature type="region of interest" description="Disordered" evidence="1">
    <location>
        <begin position="1"/>
        <end position="66"/>
    </location>
</feature>
<evidence type="ECO:0000256" key="1">
    <source>
        <dbReference type="SAM" id="MobiDB-lite"/>
    </source>
</evidence>
<comment type="caution">
    <text evidence="2">The sequence shown here is derived from an EMBL/GenBank/DDBJ whole genome shotgun (WGS) entry which is preliminary data.</text>
</comment>
<proteinExistence type="predicted"/>
<dbReference type="RefSeq" id="WP_226580498.1">
    <property type="nucleotide sequence ID" value="NZ_BLAY01000038.1"/>
</dbReference>
<dbReference type="AlphaFoldDB" id="A0AAV3X7A5"/>
<name>A0AAV3X7A5_9CYAN</name>
<evidence type="ECO:0000313" key="2">
    <source>
        <dbReference type="EMBL" id="GET38028.1"/>
    </source>
</evidence>
<feature type="compositionally biased region" description="Polar residues" evidence="1">
    <location>
        <begin position="26"/>
        <end position="38"/>
    </location>
</feature>
<dbReference type="EMBL" id="BLAY01000038">
    <property type="protein sequence ID" value="GET38028.1"/>
    <property type="molecule type" value="Genomic_DNA"/>
</dbReference>
<gene>
    <name evidence="2" type="ORF">MiSe_27820</name>
</gene>
<organism evidence="2 3">
    <name type="scientific">Microseira wollei NIES-4236</name>
    <dbReference type="NCBI Taxonomy" id="2530354"/>
    <lineage>
        <taxon>Bacteria</taxon>
        <taxon>Bacillati</taxon>
        <taxon>Cyanobacteriota</taxon>
        <taxon>Cyanophyceae</taxon>
        <taxon>Oscillatoriophycideae</taxon>
        <taxon>Aerosakkonematales</taxon>
        <taxon>Aerosakkonemataceae</taxon>
        <taxon>Microseira</taxon>
    </lineage>
</organism>
<accession>A0AAV3X7A5</accession>
<reference evidence="2" key="1">
    <citation type="submission" date="2019-10" db="EMBL/GenBank/DDBJ databases">
        <title>Draft genome sequece of Microseira wollei NIES-4236.</title>
        <authorList>
            <person name="Yamaguchi H."/>
            <person name="Suzuki S."/>
            <person name="Kawachi M."/>
        </authorList>
    </citation>
    <scope>NUCLEOTIDE SEQUENCE</scope>
    <source>
        <strain evidence="2">NIES-4236</strain>
    </source>
</reference>
<evidence type="ECO:0000313" key="3">
    <source>
        <dbReference type="Proteomes" id="UP001050975"/>
    </source>
</evidence>
<sequence length="66" mass="7009">MTASPLPKKLATSGVKRGEKEVIGNLSRNPFEQESMSSESKDVAEPPLGITSEIRLITLGDPKGQG</sequence>
<dbReference type="Proteomes" id="UP001050975">
    <property type="component" value="Unassembled WGS sequence"/>
</dbReference>
<protein>
    <submittedName>
        <fullName evidence="2">Uncharacterized protein</fullName>
    </submittedName>
</protein>